<feature type="transmembrane region" description="Helical" evidence="9">
    <location>
        <begin position="20"/>
        <end position="40"/>
    </location>
</feature>
<feature type="transmembrane region" description="Helical" evidence="9">
    <location>
        <begin position="151"/>
        <end position="168"/>
    </location>
</feature>
<feature type="transmembrane region" description="Helical" evidence="9">
    <location>
        <begin position="459"/>
        <end position="476"/>
    </location>
</feature>
<evidence type="ECO:0000256" key="9">
    <source>
        <dbReference type="SAM" id="Phobius"/>
    </source>
</evidence>
<evidence type="ECO:0000256" key="4">
    <source>
        <dbReference type="ARBA" id="ARBA00022692"/>
    </source>
</evidence>
<dbReference type="PANTHER" id="PTHR43337">
    <property type="entry name" value="XANTHINE/URACIL PERMEASE C887.17-RELATED"/>
    <property type="match status" value="1"/>
</dbReference>
<feature type="transmembrane region" description="Helical" evidence="9">
    <location>
        <begin position="409"/>
        <end position="428"/>
    </location>
</feature>
<dbReference type="GO" id="GO:0015854">
    <property type="term" value="P:guanine transport"/>
    <property type="evidence" value="ECO:0007669"/>
    <property type="project" value="TreeGrafter"/>
</dbReference>
<evidence type="ECO:0000256" key="6">
    <source>
        <dbReference type="ARBA" id="ARBA00023136"/>
    </source>
</evidence>
<name>A0A150FZ85_GONPE</name>
<feature type="region of interest" description="Disordered" evidence="8">
    <location>
        <begin position="596"/>
        <end position="758"/>
    </location>
</feature>
<evidence type="ECO:0000256" key="8">
    <source>
        <dbReference type="SAM" id="MobiDB-lite"/>
    </source>
</evidence>
<feature type="transmembrane region" description="Helical" evidence="9">
    <location>
        <begin position="482"/>
        <end position="502"/>
    </location>
</feature>
<dbReference type="InterPro" id="IPR045018">
    <property type="entry name" value="Azg-like"/>
</dbReference>
<feature type="transmembrane region" description="Helical" evidence="9">
    <location>
        <begin position="238"/>
        <end position="255"/>
    </location>
</feature>
<evidence type="ECO:0000313" key="10">
    <source>
        <dbReference type="EMBL" id="KXZ42897.1"/>
    </source>
</evidence>
<keyword evidence="3" id="KW-0813">Transport</keyword>
<dbReference type="Pfam" id="PF00860">
    <property type="entry name" value="Xan_ur_permease"/>
    <property type="match status" value="2"/>
</dbReference>
<keyword evidence="4 9" id="KW-0812">Transmembrane</keyword>
<feature type="transmembrane region" description="Helical" evidence="9">
    <location>
        <begin position="66"/>
        <end position="85"/>
    </location>
</feature>
<comment type="similarity">
    <text evidence="2">Belongs to the nucleobase:cation symporter-2 (NCS2) (TC 2.A.40) family. Azg-like subfamily.</text>
</comment>
<keyword evidence="5 9" id="KW-1133">Transmembrane helix</keyword>
<feature type="compositionally biased region" description="Low complexity" evidence="8">
    <location>
        <begin position="679"/>
        <end position="701"/>
    </location>
</feature>
<dbReference type="EMBL" id="LSYV01000112">
    <property type="protein sequence ID" value="KXZ42897.1"/>
    <property type="molecule type" value="Genomic_DNA"/>
</dbReference>
<reference evidence="11" key="1">
    <citation type="journal article" date="2016" name="Nat. Commun.">
        <title>The Gonium pectorale genome demonstrates co-option of cell cycle regulation during the evolution of multicellularity.</title>
        <authorList>
            <person name="Hanschen E.R."/>
            <person name="Marriage T.N."/>
            <person name="Ferris P.J."/>
            <person name="Hamaji T."/>
            <person name="Toyoda A."/>
            <person name="Fujiyama A."/>
            <person name="Neme R."/>
            <person name="Noguchi H."/>
            <person name="Minakuchi Y."/>
            <person name="Suzuki M."/>
            <person name="Kawai-Toyooka H."/>
            <person name="Smith D.R."/>
            <person name="Sparks H."/>
            <person name="Anderson J."/>
            <person name="Bakaric R."/>
            <person name="Luria V."/>
            <person name="Karger A."/>
            <person name="Kirschner M.W."/>
            <person name="Durand P.M."/>
            <person name="Michod R.E."/>
            <person name="Nozaki H."/>
            <person name="Olson B.J."/>
        </authorList>
    </citation>
    <scope>NUCLEOTIDE SEQUENCE [LARGE SCALE GENOMIC DNA]</scope>
    <source>
        <strain evidence="11">NIES-2863</strain>
    </source>
</reference>
<evidence type="ECO:0000256" key="1">
    <source>
        <dbReference type="ARBA" id="ARBA00004127"/>
    </source>
</evidence>
<protein>
    <submittedName>
        <fullName evidence="10">Uncharacterized protein</fullName>
    </submittedName>
</protein>
<gene>
    <name evidence="10" type="ORF">GPECTOR_112g267</name>
</gene>
<dbReference type="Proteomes" id="UP000075714">
    <property type="component" value="Unassembled WGS sequence"/>
</dbReference>
<comment type="subcellular location">
    <subcellularLocation>
        <location evidence="1">Endomembrane system</location>
        <topology evidence="1">Multi-pass membrane protein</topology>
    </subcellularLocation>
</comment>
<feature type="transmembrane region" description="Helical" evidence="9">
    <location>
        <begin position="121"/>
        <end position="139"/>
    </location>
</feature>
<evidence type="ECO:0000256" key="3">
    <source>
        <dbReference type="ARBA" id="ARBA00022448"/>
    </source>
</evidence>
<dbReference type="InterPro" id="IPR006043">
    <property type="entry name" value="NCS2"/>
</dbReference>
<dbReference type="GO" id="GO:0015853">
    <property type="term" value="P:adenine transport"/>
    <property type="evidence" value="ECO:0007669"/>
    <property type="project" value="TreeGrafter"/>
</dbReference>
<keyword evidence="11" id="KW-1185">Reference proteome</keyword>
<evidence type="ECO:0000256" key="2">
    <source>
        <dbReference type="ARBA" id="ARBA00005697"/>
    </source>
</evidence>
<evidence type="ECO:0000256" key="7">
    <source>
        <dbReference type="SAM" id="Coils"/>
    </source>
</evidence>
<accession>A0A150FZ85</accession>
<dbReference type="GO" id="GO:0005886">
    <property type="term" value="C:plasma membrane"/>
    <property type="evidence" value="ECO:0007669"/>
    <property type="project" value="TreeGrafter"/>
</dbReference>
<keyword evidence="7" id="KW-0175">Coiled coil</keyword>
<evidence type="ECO:0000313" key="11">
    <source>
        <dbReference type="Proteomes" id="UP000075714"/>
    </source>
</evidence>
<dbReference type="OrthoDB" id="431212at2759"/>
<keyword evidence="6 9" id="KW-0472">Membrane</keyword>
<feature type="coiled-coil region" evidence="7">
    <location>
        <begin position="531"/>
        <end position="568"/>
    </location>
</feature>
<dbReference type="STRING" id="33097.A0A150FZ85"/>
<dbReference type="AlphaFoldDB" id="A0A150FZ85"/>
<dbReference type="PANTHER" id="PTHR43337:SF1">
    <property type="entry name" value="XANTHINE_URACIL PERMEASE C887.17-RELATED"/>
    <property type="match status" value="1"/>
</dbReference>
<feature type="compositionally biased region" description="Polar residues" evidence="8">
    <location>
        <begin position="613"/>
        <end position="622"/>
    </location>
</feature>
<organism evidence="10 11">
    <name type="scientific">Gonium pectorale</name>
    <name type="common">Green alga</name>
    <dbReference type="NCBI Taxonomy" id="33097"/>
    <lineage>
        <taxon>Eukaryota</taxon>
        <taxon>Viridiplantae</taxon>
        <taxon>Chlorophyta</taxon>
        <taxon>core chlorophytes</taxon>
        <taxon>Chlorophyceae</taxon>
        <taxon>CS clade</taxon>
        <taxon>Chlamydomonadales</taxon>
        <taxon>Volvocaceae</taxon>
        <taxon>Gonium</taxon>
    </lineage>
</organism>
<sequence length="758" mass="79182">MAVGRYFCFKERKAKFTTEIRAGTVTFLTMAYILAVNGAIVSDTGGPCTVHDCTYNKGQERAKRSMVSATAIGSFVSCMLMGLVGNLPFGLAPGMGANAFFAYTVVGFFGTGGMVSYQDALAASFCEGLLFILISVVGLRGKLTSLVPKSLMLATSGGIGLFLAFIGLQTNEGIGLVSFDPATLVTLGGCKLEDRAYMYTVKDTSSVCRIDDAGRLVANLGPASVNYRCYNQMKMRSASMWLGILGGLLMVLLMARGFRAAIMIATLFVTFVSWIPGHEASYLGASSQIAGGEERLVYFKKVVSMPDATFTALKLRFSAFGTSQLWMTILSDLYLDLLDSTGTFFSMANYINKRLPGFVDPVKKTFPRMTLCYCADASAVCVAALLGLPPINTYVESATGIREGGRTGITAIVIGLYFGASMFLTPTISSIPPYATGPALILVGALMMENLLDIDWKDYTHAIPAFITIAVVPMTYSIAYGILAGILSYLALYILLLVYDLATLPFTDKTLASVLAAAKPECLKPYTQLEAEELERNRRRIQEMDAELREMEARARAAEAAAAQSKLESKPSSAMRSIKIAAVSTVSFALSTASSLVPSGSVRGSRVFPAGDSQRTVSQATEVSVRPRSRASSGGGGGCRGGGSDDDDGGGGDAGGNGSVYGSTKARTVDFQPTNGSLASPFATSTLPPSPLLSDSDSGSPPARPSGVLALFPAQSGGGGGGFVASPTPSGVAAAAVSSLTTRPSGGAPAASAVPHAV</sequence>
<feature type="compositionally biased region" description="Low complexity" evidence="8">
    <location>
        <begin position="745"/>
        <end position="758"/>
    </location>
</feature>
<proteinExistence type="inferred from homology"/>
<dbReference type="GO" id="GO:0005345">
    <property type="term" value="F:purine nucleobase transmembrane transporter activity"/>
    <property type="evidence" value="ECO:0007669"/>
    <property type="project" value="TreeGrafter"/>
</dbReference>
<comment type="caution">
    <text evidence="10">The sequence shown here is derived from an EMBL/GenBank/DDBJ whole genome shotgun (WGS) entry which is preliminary data.</text>
</comment>
<dbReference type="GO" id="GO:0012505">
    <property type="term" value="C:endomembrane system"/>
    <property type="evidence" value="ECO:0007669"/>
    <property type="project" value="UniProtKB-SubCell"/>
</dbReference>
<feature type="compositionally biased region" description="Gly residues" evidence="8">
    <location>
        <begin position="633"/>
        <end position="642"/>
    </location>
</feature>
<feature type="transmembrane region" description="Helical" evidence="9">
    <location>
        <begin position="97"/>
        <end position="115"/>
    </location>
</feature>
<evidence type="ECO:0000256" key="5">
    <source>
        <dbReference type="ARBA" id="ARBA00022989"/>
    </source>
</evidence>